<organism evidence="2 3">
    <name type="scientific">Melghirimyces profundicolus</name>
    <dbReference type="NCBI Taxonomy" id="1242148"/>
    <lineage>
        <taxon>Bacteria</taxon>
        <taxon>Bacillati</taxon>
        <taxon>Bacillota</taxon>
        <taxon>Bacilli</taxon>
        <taxon>Bacillales</taxon>
        <taxon>Thermoactinomycetaceae</taxon>
        <taxon>Melghirimyces</taxon>
    </lineage>
</organism>
<dbReference type="GO" id="GO:0016787">
    <property type="term" value="F:hydrolase activity"/>
    <property type="evidence" value="ECO:0007669"/>
    <property type="project" value="UniProtKB-KW"/>
</dbReference>
<dbReference type="Proteomes" id="UP000244240">
    <property type="component" value="Unassembled WGS sequence"/>
</dbReference>
<dbReference type="InterPro" id="IPR029058">
    <property type="entry name" value="AB_hydrolase_fold"/>
</dbReference>
<dbReference type="Gene3D" id="3.40.50.1820">
    <property type="entry name" value="alpha/beta hydrolase"/>
    <property type="match status" value="1"/>
</dbReference>
<comment type="caution">
    <text evidence="2">The sequence shown here is derived from an EMBL/GenBank/DDBJ whole genome shotgun (WGS) entry which is preliminary data.</text>
</comment>
<keyword evidence="2" id="KW-0378">Hydrolase</keyword>
<dbReference type="RefSeq" id="WP_108025356.1">
    <property type="nucleotide sequence ID" value="NZ_QBKR01000022.1"/>
</dbReference>
<feature type="domain" description="Dienelactone hydrolase" evidence="1">
    <location>
        <begin position="7"/>
        <end position="186"/>
    </location>
</feature>
<evidence type="ECO:0000259" key="1">
    <source>
        <dbReference type="Pfam" id="PF01738"/>
    </source>
</evidence>
<dbReference type="Pfam" id="PF01738">
    <property type="entry name" value="DLH"/>
    <property type="match status" value="1"/>
</dbReference>
<keyword evidence="3" id="KW-1185">Reference proteome</keyword>
<dbReference type="AlphaFoldDB" id="A0A2T6BGA3"/>
<gene>
    <name evidence="2" type="ORF">C8P63_12249</name>
</gene>
<name>A0A2T6BGA3_9BACL</name>
<proteinExistence type="predicted"/>
<dbReference type="OrthoDB" id="2834584at2"/>
<dbReference type="PANTHER" id="PTHR46623:SF6">
    <property type="entry name" value="ALPHA_BETA-HYDROLASES SUPERFAMILY PROTEIN"/>
    <property type="match status" value="1"/>
</dbReference>
<evidence type="ECO:0000313" key="2">
    <source>
        <dbReference type="EMBL" id="PTX55089.1"/>
    </source>
</evidence>
<evidence type="ECO:0000313" key="3">
    <source>
        <dbReference type="Proteomes" id="UP000244240"/>
    </source>
</evidence>
<dbReference type="SUPFAM" id="SSF53474">
    <property type="entry name" value="alpha/beta-Hydrolases"/>
    <property type="match status" value="1"/>
</dbReference>
<sequence length="188" mass="20376">MTDVIEFHHAQGRTPGVLAFADTLRAAGHPVAVPDLYDGATFDSLQAGVDHAEQVGFDEIIARGVTAAEDLPPETVYIGFSLGVMPAQKLVQTRTGAKAALLIHSCVPTDHFGCPWPQDVPLQIHTMDGDEWGDVDIVHQLAETIDTAELFLYPGDRHLFTDSSLPDYDQSAAALLTQRVLDFLDRVG</sequence>
<protein>
    <submittedName>
        <fullName evidence="2">Dienelactone hydrolase</fullName>
    </submittedName>
</protein>
<dbReference type="InterPro" id="IPR002925">
    <property type="entry name" value="Dienelactn_hydro"/>
</dbReference>
<dbReference type="EMBL" id="QBKR01000022">
    <property type="protein sequence ID" value="PTX55089.1"/>
    <property type="molecule type" value="Genomic_DNA"/>
</dbReference>
<reference evidence="2 3" key="1">
    <citation type="submission" date="2018-04" db="EMBL/GenBank/DDBJ databases">
        <title>Genomic Encyclopedia of Archaeal and Bacterial Type Strains, Phase II (KMG-II): from individual species to whole genera.</title>
        <authorList>
            <person name="Goeker M."/>
        </authorList>
    </citation>
    <scope>NUCLEOTIDE SEQUENCE [LARGE SCALE GENOMIC DNA]</scope>
    <source>
        <strain evidence="2 3">DSM 45787</strain>
    </source>
</reference>
<dbReference type="InterPro" id="IPR051049">
    <property type="entry name" value="Dienelactone_hydrolase-like"/>
</dbReference>
<dbReference type="PANTHER" id="PTHR46623">
    <property type="entry name" value="CARBOXYMETHYLENEBUTENOLIDASE-RELATED"/>
    <property type="match status" value="1"/>
</dbReference>
<accession>A0A2T6BGA3</accession>